<dbReference type="STRING" id="1125630.KPHS_36850"/>
<dbReference type="GeneID" id="11848716"/>
<evidence type="ECO:0000313" key="7">
    <source>
        <dbReference type="Proteomes" id="UP000007841"/>
    </source>
</evidence>
<organism evidence="6 7">
    <name type="scientific">Klebsiella pneumoniae subsp. pneumoniae (strain HS11286)</name>
    <dbReference type="NCBI Taxonomy" id="1125630"/>
    <lineage>
        <taxon>Bacteria</taxon>
        <taxon>Pseudomonadati</taxon>
        <taxon>Pseudomonadota</taxon>
        <taxon>Gammaproteobacteria</taxon>
        <taxon>Enterobacterales</taxon>
        <taxon>Enterobacteriaceae</taxon>
        <taxon>Klebsiella/Raoultella group</taxon>
        <taxon>Klebsiella</taxon>
        <taxon>Klebsiella pneumoniae complex</taxon>
    </lineage>
</organism>
<dbReference type="GO" id="GO:0003700">
    <property type="term" value="F:DNA-binding transcription factor activity"/>
    <property type="evidence" value="ECO:0007669"/>
    <property type="project" value="InterPro"/>
</dbReference>
<evidence type="ECO:0000256" key="2">
    <source>
        <dbReference type="ARBA" id="ARBA00023015"/>
    </source>
</evidence>
<evidence type="ECO:0000259" key="5">
    <source>
        <dbReference type="PROSITE" id="PS50931"/>
    </source>
</evidence>
<comment type="similarity">
    <text evidence="1">Belongs to the LysR transcriptional regulatory family.</text>
</comment>
<evidence type="ECO:0000256" key="1">
    <source>
        <dbReference type="ARBA" id="ARBA00009437"/>
    </source>
</evidence>
<dbReference type="SUPFAM" id="SSF53850">
    <property type="entry name" value="Periplasmic binding protein-like II"/>
    <property type="match status" value="1"/>
</dbReference>
<dbReference type="Pfam" id="PF03466">
    <property type="entry name" value="LysR_substrate"/>
    <property type="match status" value="1"/>
</dbReference>
<dbReference type="Proteomes" id="UP000007841">
    <property type="component" value="Chromosome"/>
</dbReference>
<dbReference type="EMBL" id="CP003200">
    <property type="protein sequence ID" value="AEW62383.1"/>
    <property type="molecule type" value="Genomic_DNA"/>
</dbReference>
<dbReference type="PATRIC" id="fig|1125630.4.peg.3591"/>
<gene>
    <name evidence="6" type="ordered locus">KPHS_36850</name>
</gene>
<accession>A0A0H3GSW6</accession>
<sequence length="295" mass="33506">MKTLQYSFAQIEAFATIAETGSLSQAAIRLAKDRTTLRDLLDYLEDALGYRLFSREGRSLTLTAEGEQLFRQAHLLLRQAQAFESFAQTLPQTAGQALRLVYDPFVPREFLCALADNLARRQIRLSCWSASRREAEQALSDGVAEMAICQANNRTLGSEMEWRALGTVDLRFYAADSLFHDAPRPLTLLNLSLTPQLVMHRRSDDQIARRLQISGHTLYMNEITLLRHALEQGRGWGFLPDHLRPGEWQGVSEIATEVGSQGLNVTMVMLWLPGMNKHRMLSDIVHEAPELWQRR</sequence>
<evidence type="ECO:0000256" key="3">
    <source>
        <dbReference type="ARBA" id="ARBA00023125"/>
    </source>
</evidence>
<dbReference type="GO" id="GO:0003677">
    <property type="term" value="F:DNA binding"/>
    <property type="evidence" value="ECO:0007669"/>
    <property type="project" value="UniProtKB-KW"/>
</dbReference>
<dbReference type="HOGENOM" id="CLU_039613_35_0_6"/>
<keyword evidence="7" id="KW-1185">Reference proteome</keyword>
<dbReference type="AlphaFoldDB" id="A0A0H3GSW6"/>
<dbReference type="RefSeq" id="WP_002912983.1">
    <property type="nucleotide sequence ID" value="NC_016845.1"/>
</dbReference>
<feature type="domain" description="HTH lysR-type" evidence="5">
    <location>
        <begin position="6"/>
        <end position="63"/>
    </location>
</feature>
<evidence type="ECO:0000313" key="6">
    <source>
        <dbReference type="EMBL" id="AEW62383.1"/>
    </source>
</evidence>
<dbReference type="PROSITE" id="PS50931">
    <property type="entry name" value="HTH_LYSR"/>
    <property type="match status" value="1"/>
</dbReference>
<dbReference type="KEGG" id="kpm:KPHS_36850"/>
<reference evidence="6 7" key="1">
    <citation type="journal article" date="2012" name="J. Bacteriol.">
        <title>Complete genome sequence of Klebsiella pneumoniae subsp. pneumoniae HS11286, a multidrug-resistant strain isolated from human sputum.</title>
        <authorList>
            <person name="Liu P."/>
            <person name="Li P."/>
            <person name="Jiang X."/>
            <person name="Bi D."/>
            <person name="Xie Y."/>
            <person name="Tai C."/>
            <person name="Deng Z."/>
            <person name="Rajakumar K."/>
            <person name="Ou H.Y."/>
        </authorList>
    </citation>
    <scope>NUCLEOTIDE SEQUENCE [LARGE SCALE GENOMIC DNA]</scope>
    <source>
        <strain evidence="6 7">HS11286</strain>
    </source>
</reference>
<dbReference type="PANTHER" id="PTHR30579">
    <property type="entry name" value="TRANSCRIPTIONAL REGULATOR"/>
    <property type="match status" value="1"/>
</dbReference>
<proteinExistence type="inferred from homology"/>
<dbReference type="InterPro" id="IPR050176">
    <property type="entry name" value="LTTR"/>
</dbReference>
<protein>
    <submittedName>
        <fullName evidence="6">LysR family transcriptional regulator</fullName>
    </submittedName>
</protein>
<name>A0A0H3GSW6_KLEPH</name>
<dbReference type="Pfam" id="PF00126">
    <property type="entry name" value="HTH_1"/>
    <property type="match status" value="1"/>
</dbReference>
<dbReference type="InterPro" id="IPR005119">
    <property type="entry name" value="LysR_subst-bd"/>
</dbReference>
<keyword evidence="2" id="KW-0805">Transcription regulation</keyword>
<dbReference type="InterPro" id="IPR036390">
    <property type="entry name" value="WH_DNA-bd_sf"/>
</dbReference>
<dbReference type="Gene3D" id="3.40.190.290">
    <property type="match status" value="1"/>
</dbReference>
<dbReference type="Gene3D" id="1.10.10.10">
    <property type="entry name" value="Winged helix-like DNA-binding domain superfamily/Winged helix DNA-binding domain"/>
    <property type="match status" value="1"/>
</dbReference>
<dbReference type="SUPFAM" id="SSF46785">
    <property type="entry name" value="Winged helix' DNA-binding domain"/>
    <property type="match status" value="1"/>
</dbReference>
<dbReference type="RefSeq" id="YP_005227985.1">
    <property type="nucleotide sequence ID" value="NC_016845.1"/>
</dbReference>
<dbReference type="InterPro" id="IPR036388">
    <property type="entry name" value="WH-like_DNA-bd_sf"/>
</dbReference>
<evidence type="ECO:0000256" key="4">
    <source>
        <dbReference type="ARBA" id="ARBA00023163"/>
    </source>
</evidence>
<dbReference type="InterPro" id="IPR000847">
    <property type="entry name" value="LysR_HTH_N"/>
</dbReference>
<keyword evidence="4" id="KW-0804">Transcription</keyword>
<keyword evidence="3" id="KW-0238">DNA-binding</keyword>
<dbReference type="PANTHER" id="PTHR30579:SF7">
    <property type="entry name" value="HTH-TYPE TRANSCRIPTIONAL REGULATOR LRHA-RELATED"/>
    <property type="match status" value="1"/>
</dbReference>